<name>A0ABU2Y2F9_9FLAO</name>
<dbReference type="InterPro" id="IPR050904">
    <property type="entry name" value="Adhesion/Biosynth-related"/>
</dbReference>
<protein>
    <submittedName>
        <fullName evidence="2">Fasciclin domain-containing protein</fullName>
    </submittedName>
</protein>
<dbReference type="InterPro" id="IPR000782">
    <property type="entry name" value="FAS1_domain"/>
</dbReference>
<dbReference type="PANTHER" id="PTHR10900:SF77">
    <property type="entry name" value="FI19380P1"/>
    <property type="match status" value="1"/>
</dbReference>
<accession>A0ABU2Y2F9</accession>
<dbReference type="Pfam" id="PF02469">
    <property type="entry name" value="Fasciclin"/>
    <property type="match status" value="4"/>
</dbReference>
<keyword evidence="3" id="KW-1185">Reference proteome</keyword>
<dbReference type="PANTHER" id="PTHR10900">
    <property type="entry name" value="PERIOSTIN-RELATED"/>
    <property type="match status" value="1"/>
</dbReference>
<feature type="domain" description="FAS1" evidence="1">
    <location>
        <begin position="44"/>
        <end position="174"/>
    </location>
</feature>
<dbReference type="Gene3D" id="2.30.180.10">
    <property type="entry name" value="FAS1 domain"/>
    <property type="match status" value="4"/>
</dbReference>
<organism evidence="2 3">
    <name type="scientific">Urechidicola vernalis</name>
    <dbReference type="NCBI Taxonomy" id="3075600"/>
    <lineage>
        <taxon>Bacteria</taxon>
        <taxon>Pseudomonadati</taxon>
        <taxon>Bacteroidota</taxon>
        <taxon>Flavobacteriia</taxon>
        <taxon>Flavobacteriales</taxon>
        <taxon>Flavobacteriaceae</taxon>
        <taxon>Urechidicola</taxon>
    </lineage>
</organism>
<feature type="domain" description="FAS1" evidence="1">
    <location>
        <begin position="181"/>
        <end position="317"/>
    </location>
</feature>
<dbReference type="EMBL" id="JAVRHV010000001">
    <property type="protein sequence ID" value="MDT0552394.1"/>
    <property type="molecule type" value="Genomic_DNA"/>
</dbReference>
<comment type="caution">
    <text evidence="2">The sequence shown here is derived from an EMBL/GenBank/DDBJ whole genome shotgun (WGS) entry which is preliminary data.</text>
</comment>
<feature type="domain" description="FAS1" evidence="1">
    <location>
        <begin position="466"/>
        <end position="603"/>
    </location>
</feature>
<gene>
    <name evidence="2" type="ORF">RM519_03965</name>
</gene>
<sequence>MKNLTRHLIEKTNKFMALVIMLTLPFFVISCDDDDDDIAMDKPTMNIVEIAQSTPELSTLTSAIVAAGLDGALSGDTPYTVFAPTNAAFEKLDPTTLNTIISTPSLLTNLLQYHVVNGTVNSGDLTTGPVGTLLSGQNINVDTSNGVVLNGSSNVTTADIEATNGVIHIIDEVLLPEMFVAETITQIAASNPDFSTLVSILLMPEMADILAAASDITQDLTVFAPTNQAFTDLLAALGKNDLSELPIGLVREIVQYHLLGMSVMSSELTDGQMVETLLPGESVTVDLSNGVMINNATVIAADVKAVNGVIHGIDAVLVPSYAAQTVGSIAEIIMFNPDYTILVEALKTAELLETVSTAPALTLFAPNNAAFIAAGITSLDGLTKDDLTPILLYHVLGAKVMSGDLPADGMAMTLNNDEKIYLGYLTNSVLINGLTTITEVDMEKDNGVVHTINRTLVPPAIDVLDIAVAMSEMEEGAEFTVLVSLLSSEPYADIAQAIKDAENITIFAPTDAAFGDISAVIPTLTEDQIRNVLLYHAALGRVFSSSLQDGQVIGMLNMETVTVNVSGEGAVTLTDMSMGADANVIEVNVHGSNGVIHVVDKVLLPTL</sequence>
<evidence type="ECO:0000313" key="3">
    <source>
        <dbReference type="Proteomes" id="UP001252186"/>
    </source>
</evidence>
<dbReference type="PROSITE" id="PS51257">
    <property type="entry name" value="PROKAR_LIPOPROTEIN"/>
    <property type="match status" value="1"/>
</dbReference>
<feature type="domain" description="FAS1" evidence="1">
    <location>
        <begin position="326"/>
        <end position="456"/>
    </location>
</feature>
<dbReference type="InterPro" id="IPR036378">
    <property type="entry name" value="FAS1_dom_sf"/>
</dbReference>
<evidence type="ECO:0000259" key="1">
    <source>
        <dbReference type="PROSITE" id="PS50213"/>
    </source>
</evidence>
<dbReference type="PROSITE" id="PS50213">
    <property type="entry name" value="FAS1"/>
    <property type="match status" value="4"/>
</dbReference>
<reference evidence="2 3" key="1">
    <citation type="submission" date="2023-09" db="EMBL/GenBank/DDBJ databases">
        <authorList>
            <person name="Rey-Velasco X."/>
        </authorList>
    </citation>
    <scope>NUCLEOTIDE SEQUENCE [LARGE SCALE GENOMIC DNA]</scope>
    <source>
        <strain evidence="2 3">P050</strain>
    </source>
</reference>
<dbReference type="Proteomes" id="UP001252186">
    <property type="component" value="Unassembled WGS sequence"/>
</dbReference>
<dbReference type="RefSeq" id="WP_311592254.1">
    <property type="nucleotide sequence ID" value="NZ_JAVRHV010000001.1"/>
</dbReference>
<evidence type="ECO:0000313" key="2">
    <source>
        <dbReference type="EMBL" id="MDT0552394.1"/>
    </source>
</evidence>
<dbReference type="SMART" id="SM00554">
    <property type="entry name" value="FAS1"/>
    <property type="match status" value="4"/>
</dbReference>
<proteinExistence type="predicted"/>
<dbReference type="SUPFAM" id="SSF82153">
    <property type="entry name" value="FAS1 domain"/>
    <property type="match status" value="4"/>
</dbReference>